<dbReference type="PANTHER" id="PTHR42866:SF1">
    <property type="entry name" value="SPORE COAT POLYSACCHARIDE BIOSYNTHESIS PROTEIN SPSF"/>
    <property type="match status" value="1"/>
</dbReference>
<organism evidence="1 2">
    <name type="scientific">Candidatus Magasanikbacteria bacterium CG10_big_fil_rev_8_21_14_0_10_47_10</name>
    <dbReference type="NCBI Taxonomy" id="1974652"/>
    <lineage>
        <taxon>Bacteria</taxon>
        <taxon>Candidatus Magasanikiibacteriota</taxon>
    </lineage>
</organism>
<dbReference type="InterPro" id="IPR003329">
    <property type="entry name" value="Cytidylyl_trans"/>
</dbReference>
<evidence type="ECO:0000313" key="2">
    <source>
        <dbReference type="Proteomes" id="UP000230154"/>
    </source>
</evidence>
<dbReference type="GO" id="GO:0005829">
    <property type="term" value="C:cytosol"/>
    <property type="evidence" value="ECO:0007669"/>
    <property type="project" value="TreeGrafter"/>
</dbReference>
<accession>A0A2H0TPU0</accession>
<evidence type="ECO:0008006" key="3">
    <source>
        <dbReference type="Google" id="ProtNLM"/>
    </source>
</evidence>
<dbReference type="Proteomes" id="UP000230154">
    <property type="component" value="Unassembled WGS sequence"/>
</dbReference>
<comment type="caution">
    <text evidence="1">The sequence shown here is derived from an EMBL/GenBank/DDBJ whole genome shotgun (WGS) entry which is preliminary data.</text>
</comment>
<dbReference type="Gene3D" id="3.90.550.10">
    <property type="entry name" value="Spore Coat Polysaccharide Biosynthesis Protein SpsA, Chain A"/>
    <property type="match status" value="1"/>
</dbReference>
<protein>
    <recommendedName>
        <fullName evidence="3">Acylneuraminate cytidylyltransferase</fullName>
    </recommendedName>
</protein>
<dbReference type="PANTHER" id="PTHR42866">
    <property type="entry name" value="3-DEOXY-MANNO-OCTULOSONATE CYTIDYLYLTRANSFERASE"/>
    <property type="match status" value="1"/>
</dbReference>
<evidence type="ECO:0000313" key="1">
    <source>
        <dbReference type="EMBL" id="PIR74165.1"/>
    </source>
</evidence>
<dbReference type="SUPFAM" id="SSF53448">
    <property type="entry name" value="Nucleotide-diphospho-sugar transferases"/>
    <property type="match status" value="1"/>
</dbReference>
<name>A0A2H0TPU0_9BACT</name>
<dbReference type="AlphaFoldDB" id="A0A2H0TPU0"/>
<gene>
    <name evidence="1" type="ORF">COU35_03855</name>
</gene>
<dbReference type="EMBL" id="PFCB01000028">
    <property type="protein sequence ID" value="PIR74165.1"/>
    <property type="molecule type" value="Genomic_DNA"/>
</dbReference>
<sequence>MKVVAIIQARMGSSRLPGKMLLDIAGRPAIAHVVDAVKRSLTTQQVVLATTTDAKDDPLATWAEERGLTVYRGSEDDVLDRYYQAAKKVNADSVIRITGDCPFMDPAVIDRIVQEFQKGGYDYVANTQPATYPDGIDVEVFSFQALERAWNEAGLSSEREHVTPYIWKNPTLFAIGNIVHDADWSGYRWTLDTPEDLDFLRHVAAACKEAGGPCSMADIRALVDAHPQWRELNGMYERNEGYIKSLAEDNS</sequence>
<reference evidence="2" key="1">
    <citation type="submission" date="2017-09" db="EMBL/GenBank/DDBJ databases">
        <title>Depth-based differentiation of microbial function through sediment-hosted aquifers and enrichment of novel symbionts in the deep terrestrial subsurface.</title>
        <authorList>
            <person name="Probst A.J."/>
            <person name="Ladd B."/>
            <person name="Jarett J.K."/>
            <person name="Geller-Mcgrath D.E."/>
            <person name="Sieber C.M.K."/>
            <person name="Emerson J.B."/>
            <person name="Anantharaman K."/>
            <person name="Thomas B.C."/>
            <person name="Malmstrom R."/>
            <person name="Stieglmeier M."/>
            <person name="Klingl A."/>
            <person name="Woyke T."/>
            <person name="Ryan C.M."/>
            <person name="Banfield J.F."/>
        </authorList>
    </citation>
    <scope>NUCLEOTIDE SEQUENCE [LARGE SCALE GENOMIC DNA]</scope>
</reference>
<proteinExistence type="predicted"/>
<dbReference type="InterPro" id="IPR029044">
    <property type="entry name" value="Nucleotide-diphossugar_trans"/>
</dbReference>
<dbReference type="CDD" id="cd02518">
    <property type="entry name" value="GT2_SpsF"/>
    <property type="match status" value="1"/>
</dbReference>
<dbReference type="Pfam" id="PF02348">
    <property type="entry name" value="CTP_transf_3"/>
    <property type="match status" value="1"/>
</dbReference>